<evidence type="ECO:0000256" key="1">
    <source>
        <dbReference type="SAM" id="Phobius"/>
    </source>
</evidence>
<protein>
    <submittedName>
        <fullName evidence="2">OadG family protein</fullName>
    </submittedName>
</protein>
<keyword evidence="1" id="KW-1133">Transmembrane helix</keyword>
<proteinExistence type="predicted"/>
<keyword evidence="1" id="KW-0812">Transmembrane</keyword>
<keyword evidence="3" id="KW-1185">Reference proteome</keyword>
<keyword evidence="1" id="KW-0472">Membrane</keyword>
<dbReference type="EMBL" id="CP098400">
    <property type="protein sequence ID" value="URW80860.1"/>
    <property type="molecule type" value="Genomic_DNA"/>
</dbReference>
<reference evidence="2" key="1">
    <citation type="submission" date="2022-05" db="EMBL/GenBank/DDBJ databases">
        <authorList>
            <person name="Sun X."/>
        </authorList>
    </citation>
    <scope>NUCLEOTIDE SEQUENCE</scope>
    <source>
        <strain evidence="2">Ai-910</strain>
    </source>
</reference>
<evidence type="ECO:0000313" key="2">
    <source>
        <dbReference type="EMBL" id="URW80860.1"/>
    </source>
</evidence>
<dbReference type="Proteomes" id="UP001056426">
    <property type="component" value="Chromosome"/>
</dbReference>
<feature type="transmembrane region" description="Helical" evidence="1">
    <location>
        <begin position="6"/>
        <end position="30"/>
    </location>
</feature>
<dbReference type="AlphaFoldDB" id="A0A9J6ZSE5"/>
<dbReference type="KEGG" id="alkq:M9189_05785"/>
<evidence type="ECO:0000313" key="3">
    <source>
        <dbReference type="Proteomes" id="UP001056426"/>
    </source>
</evidence>
<reference evidence="2" key="2">
    <citation type="submission" date="2022-06" db="EMBL/GenBank/DDBJ databases">
        <title>Xiashengella guii gen. nov. sp. nov., a bacterium isolated form anaerobic digestion tank.</title>
        <authorList>
            <person name="Huang H."/>
        </authorList>
    </citation>
    <scope>NUCLEOTIDE SEQUENCE</scope>
    <source>
        <strain evidence="2">Ai-910</strain>
    </source>
</reference>
<sequence length="112" mass="12769">MNLDWADVFVIALVGYAIVFLVLALLVMIYKNIPKFIDFQAKRKLRRQGKTTEDHSIEKMPAEVNVAIALALSLYLTPSHDEESHIITIKRVSRTYSPWNSKIYGVSGVFSR</sequence>
<organism evidence="2 3">
    <name type="scientific">Xiashengella succiniciproducens</name>
    <dbReference type="NCBI Taxonomy" id="2949635"/>
    <lineage>
        <taxon>Bacteria</taxon>
        <taxon>Pseudomonadati</taxon>
        <taxon>Bacteroidota</taxon>
        <taxon>Bacteroidia</taxon>
        <taxon>Marinilabiliales</taxon>
        <taxon>Marinilabiliaceae</taxon>
        <taxon>Xiashengella</taxon>
    </lineage>
</organism>
<accession>A0A9J6ZSE5</accession>
<name>A0A9J6ZSE5_9BACT</name>
<dbReference type="RefSeq" id="WP_250725337.1">
    <property type="nucleotide sequence ID" value="NZ_CP098400.1"/>
</dbReference>
<gene>
    <name evidence="2" type="ORF">M9189_05785</name>
</gene>